<organism evidence="1 2">
    <name type="scientific">Microbacterium enclense</name>
    <dbReference type="NCBI Taxonomy" id="993073"/>
    <lineage>
        <taxon>Bacteria</taxon>
        <taxon>Bacillati</taxon>
        <taxon>Actinomycetota</taxon>
        <taxon>Actinomycetes</taxon>
        <taxon>Micrococcales</taxon>
        <taxon>Microbacteriaceae</taxon>
        <taxon>Microbacterium</taxon>
    </lineage>
</organism>
<name>A0A1G6LWF7_9MICO</name>
<evidence type="ECO:0000313" key="1">
    <source>
        <dbReference type="EMBL" id="SDC47549.1"/>
    </source>
</evidence>
<evidence type="ECO:0000313" key="2">
    <source>
        <dbReference type="Proteomes" id="UP000183203"/>
    </source>
</evidence>
<reference evidence="1 2" key="1">
    <citation type="submission" date="2016-09" db="EMBL/GenBank/DDBJ databases">
        <authorList>
            <person name="Capua I."/>
            <person name="De Benedictis P."/>
            <person name="Joannis T."/>
            <person name="Lombin L.H."/>
            <person name="Cattoli G."/>
        </authorList>
    </citation>
    <scope>NUCLEOTIDE SEQUENCE [LARGE SCALE GENOMIC DNA]</scope>
    <source>
        <strain evidence="1 2">NIO-1002</strain>
    </source>
</reference>
<dbReference type="EMBL" id="FMYG01000005">
    <property type="protein sequence ID" value="SDC47549.1"/>
    <property type="molecule type" value="Genomic_DNA"/>
</dbReference>
<gene>
    <name evidence="1" type="ORF">SAMN05216418_2323</name>
</gene>
<dbReference type="AlphaFoldDB" id="A0A1G6LWF7"/>
<accession>A0A1G6LWF7</accession>
<dbReference type="Proteomes" id="UP000183203">
    <property type="component" value="Unassembled WGS sequence"/>
</dbReference>
<protein>
    <submittedName>
        <fullName evidence="1">Uncharacterized protein</fullName>
    </submittedName>
</protein>
<sequence>MVLGADAVAMSRDEAGCMTESRFSPAPAPRAVSTVFSRIAALWPTSMAPRRHRATWQPRARRLA</sequence>
<proteinExistence type="predicted"/>